<evidence type="ECO:0000256" key="5">
    <source>
        <dbReference type="ARBA" id="ARBA00023268"/>
    </source>
</evidence>
<evidence type="ECO:0000256" key="1">
    <source>
        <dbReference type="ARBA" id="ARBA00022450"/>
    </source>
</evidence>
<dbReference type="AlphaFoldDB" id="A0A1K2F9P6"/>
<dbReference type="InterPro" id="IPR050091">
    <property type="entry name" value="PKS_NRPS_Biosynth_Enz"/>
</dbReference>
<dbReference type="InterPro" id="IPR041618">
    <property type="entry name" value="PKS_DE"/>
</dbReference>
<dbReference type="Pfam" id="PF00550">
    <property type="entry name" value="PP-binding"/>
    <property type="match status" value="1"/>
</dbReference>
<dbReference type="Pfam" id="PF18369">
    <property type="entry name" value="PKS_DE"/>
    <property type="match status" value="1"/>
</dbReference>
<dbReference type="PANTHER" id="PTHR43775">
    <property type="entry name" value="FATTY ACID SYNTHASE"/>
    <property type="match status" value="1"/>
</dbReference>
<dbReference type="GO" id="GO:0004312">
    <property type="term" value="F:fatty acid synthase activity"/>
    <property type="evidence" value="ECO:0007669"/>
    <property type="project" value="TreeGrafter"/>
</dbReference>
<dbReference type="InterPro" id="IPR036736">
    <property type="entry name" value="ACP-like_sf"/>
</dbReference>
<name>A0A1K2F9P6_STRAR</name>
<protein>
    <submittedName>
        <fullName evidence="7">Short-chain dehydrogenase</fullName>
    </submittedName>
</protein>
<evidence type="ECO:0000259" key="6">
    <source>
        <dbReference type="PROSITE" id="PS50075"/>
    </source>
</evidence>
<dbReference type="InterPro" id="IPR057326">
    <property type="entry name" value="KR_dom"/>
</dbReference>
<reference evidence="7 8" key="1">
    <citation type="submission" date="2016-11" db="EMBL/GenBank/DDBJ databases">
        <authorList>
            <person name="Jaros S."/>
            <person name="Januszkiewicz K."/>
            <person name="Wedrychowicz H."/>
        </authorList>
    </citation>
    <scope>NUCLEOTIDE SEQUENCE [LARGE SCALE GENOMIC DNA]</scope>
    <source>
        <strain evidence="7 8">OK807</strain>
    </source>
</reference>
<sequence length="797" mass="82982">ENTGTDAATLGTLRRDEGGPDRFLTSLTEAHVHGTTVDWPAVFADTGATRTPLPTYAFQRTHYWPELSVESVTAGAAAIDARFWEAVEHEDLDALSQALGGADTEPLRAALPTLFSWRRQQREQSALDNWTYRVTWKSADSAGSGTPLLPGRWLLAVPESFSVDDKLVDALAAALAEHGADVSRVAVAERSALAATLAGLDPEGIDGVVSLLALAETAETTAATEPLGLLGTVVLLQALGDAGVQAPLWCLTRGAVSVGAADRLVSPAQAAVWGLGRVAGLELPQRWGGLVDLPAELDEQVAARLCGILAAGDKAEDQLALREQGVFVRRLVRTRLDSTSDEGQPTADWTPRGTVLITGGTGALGGHVARRLARNGAEHLVLTGRRGPETPGAAELRDEITELGAHVTIAACDVGDRDALRDLFDGLDAAGTPVTAVLHAADATADGLIDGLTPDGVVDALRAKAAGAVHLHELTEDRDLDAFVLFSAFAGTVGGIGQGSYAAANAHLDALAGHRRALGLAGTSIAWGPWAEGGTAHGDPGFADRMRGRGLPVLPTEAALTALGRVAAGAGTRDTAAVLVADVDWTSFLTAFLAARPAAWLGDVPEVRKYVTDSAAEETEGGSAAFAASLSGLSDAEAARKLLELVRTEAAVVLGYETVEPIGAKRPFRDLGFESLTAVNLRNQLSARTGLRLPVTLVFDHPTPTALAEFLRGELGGAQETPETAVLSELDRLESGLSVLDGDEGARQRVTSRLRALVARLDGGQTPVEAGDSVVDQLDAASAEEVLAFIDNEFGEV</sequence>
<evidence type="ECO:0000313" key="7">
    <source>
        <dbReference type="EMBL" id="SFY44150.1"/>
    </source>
</evidence>
<dbReference type="CDD" id="cd08952">
    <property type="entry name" value="KR_1_SDR_x"/>
    <property type="match status" value="1"/>
</dbReference>
<organism evidence="7 8">
    <name type="scientific">Streptomyces atratus</name>
    <dbReference type="NCBI Taxonomy" id="1893"/>
    <lineage>
        <taxon>Bacteria</taxon>
        <taxon>Bacillati</taxon>
        <taxon>Actinomycetota</taxon>
        <taxon>Actinomycetes</taxon>
        <taxon>Kitasatosporales</taxon>
        <taxon>Streptomycetaceae</taxon>
        <taxon>Streptomyces</taxon>
    </lineage>
</organism>
<keyword evidence="3" id="KW-0808">Transferase</keyword>
<dbReference type="FunFam" id="1.10.1200.10:FF:000007">
    <property type="entry name" value="Probable polyketide synthase pks17"/>
    <property type="match status" value="1"/>
</dbReference>
<dbReference type="InterPro" id="IPR009081">
    <property type="entry name" value="PP-bd_ACP"/>
</dbReference>
<dbReference type="PROSITE" id="PS50075">
    <property type="entry name" value="CARRIER"/>
    <property type="match status" value="1"/>
</dbReference>
<dbReference type="InterPro" id="IPR036291">
    <property type="entry name" value="NAD(P)-bd_dom_sf"/>
</dbReference>
<evidence type="ECO:0000256" key="3">
    <source>
        <dbReference type="ARBA" id="ARBA00022679"/>
    </source>
</evidence>
<dbReference type="InterPro" id="IPR006162">
    <property type="entry name" value="Ppantetheine_attach_site"/>
</dbReference>
<dbReference type="Gene3D" id="6.10.140.1830">
    <property type="match status" value="1"/>
</dbReference>
<keyword evidence="5" id="KW-0511">Multifunctional enzyme</keyword>
<dbReference type="InterPro" id="IPR013968">
    <property type="entry name" value="PKS_KR"/>
</dbReference>
<keyword evidence="1" id="KW-0596">Phosphopantetheine</keyword>
<dbReference type="GO" id="GO:0017000">
    <property type="term" value="P:antibiotic biosynthetic process"/>
    <property type="evidence" value="ECO:0007669"/>
    <property type="project" value="UniProtKB-KW"/>
</dbReference>
<dbReference type="STRING" id="1893.SAMN02787144_104316"/>
<evidence type="ECO:0000313" key="8">
    <source>
        <dbReference type="Proteomes" id="UP000181909"/>
    </source>
</evidence>
<dbReference type="InterPro" id="IPR020806">
    <property type="entry name" value="PKS_PP-bd"/>
</dbReference>
<dbReference type="Gene3D" id="3.40.50.720">
    <property type="entry name" value="NAD(P)-binding Rossmann-like Domain"/>
    <property type="match status" value="1"/>
</dbReference>
<dbReference type="SMART" id="SM01294">
    <property type="entry name" value="PKS_PP_betabranch"/>
    <property type="match status" value="1"/>
</dbReference>
<dbReference type="SMART" id="SM00822">
    <property type="entry name" value="PKS_KR"/>
    <property type="match status" value="1"/>
</dbReference>
<proteinExistence type="predicted"/>
<keyword evidence="4" id="KW-0045">Antibiotic biosynthesis</keyword>
<gene>
    <name evidence="7" type="ORF">SAMN02787144_104316</name>
</gene>
<dbReference type="SUPFAM" id="SSF51735">
    <property type="entry name" value="NAD(P)-binding Rossmann-fold domains"/>
    <property type="match status" value="2"/>
</dbReference>
<dbReference type="PANTHER" id="PTHR43775:SF51">
    <property type="entry name" value="INACTIVE PHENOLPHTHIOCEROL SYNTHESIS POLYKETIDE SYNTHASE TYPE I PKS1-RELATED"/>
    <property type="match status" value="1"/>
</dbReference>
<evidence type="ECO:0000256" key="2">
    <source>
        <dbReference type="ARBA" id="ARBA00022553"/>
    </source>
</evidence>
<dbReference type="PROSITE" id="PS00012">
    <property type="entry name" value="PHOSPHOPANTETHEINE"/>
    <property type="match status" value="1"/>
</dbReference>
<dbReference type="Pfam" id="PF08659">
    <property type="entry name" value="KR"/>
    <property type="match status" value="1"/>
</dbReference>
<dbReference type="GO" id="GO:0006633">
    <property type="term" value="P:fatty acid biosynthetic process"/>
    <property type="evidence" value="ECO:0007669"/>
    <property type="project" value="TreeGrafter"/>
</dbReference>
<dbReference type="GO" id="GO:0031177">
    <property type="term" value="F:phosphopantetheine binding"/>
    <property type="evidence" value="ECO:0007669"/>
    <property type="project" value="InterPro"/>
</dbReference>
<dbReference type="SUPFAM" id="SSF47336">
    <property type="entry name" value="ACP-like"/>
    <property type="match status" value="1"/>
</dbReference>
<dbReference type="EMBL" id="FPJO01000043">
    <property type="protein sequence ID" value="SFY44150.1"/>
    <property type="molecule type" value="Genomic_DNA"/>
</dbReference>
<dbReference type="Gene3D" id="1.10.1200.10">
    <property type="entry name" value="ACP-like"/>
    <property type="match status" value="1"/>
</dbReference>
<dbReference type="SMART" id="SM00823">
    <property type="entry name" value="PKS_PP"/>
    <property type="match status" value="1"/>
</dbReference>
<dbReference type="InterPro" id="IPR001227">
    <property type="entry name" value="Ac_transferase_dom_sf"/>
</dbReference>
<feature type="non-terminal residue" evidence="7">
    <location>
        <position position="1"/>
    </location>
</feature>
<dbReference type="Proteomes" id="UP000181909">
    <property type="component" value="Unassembled WGS sequence"/>
</dbReference>
<dbReference type="Gene3D" id="3.30.70.3290">
    <property type="match status" value="1"/>
</dbReference>
<dbReference type="Gene3D" id="3.40.366.10">
    <property type="entry name" value="Malonyl-Coenzyme A Acyl Carrier Protein, domain 2"/>
    <property type="match status" value="1"/>
</dbReference>
<dbReference type="OrthoDB" id="9778690at2"/>
<feature type="domain" description="Carrier" evidence="6">
    <location>
        <begin position="640"/>
        <end position="715"/>
    </location>
</feature>
<dbReference type="RefSeq" id="WP_143166608.1">
    <property type="nucleotide sequence ID" value="NZ_FPJO01000043.1"/>
</dbReference>
<accession>A0A1K2F9P6</accession>
<keyword evidence="2" id="KW-0597">Phosphoprotein</keyword>
<evidence type="ECO:0000256" key="4">
    <source>
        <dbReference type="ARBA" id="ARBA00023194"/>
    </source>
</evidence>